<gene>
    <name evidence="2" type="ORF">BSTOLATCC_MIC16909</name>
</gene>
<dbReference type="AlphaFoldDB" id="A0AAU9IUJ6"/>
<comment type="caution">
    <text evidence="2">The sequence shown here is derived from an EMBL/GenBank/DDBJ whole genome shotgun (WGS) entry which is preliminary data.</text>
</comment>
<evidence type="ECO:0000313" key="3">
    <source>
        <dbReference type="Proteomes" id="UP001162131"/>
    </source>
</evidence>
<organism evidence="2 3">
    <name type="scientific">Blepharisma stoltei</name>
    <dbReference type="NCBI Taxonomy" id="1481888"/>
    <lineage>
        <taxon>Eukaryota</taxon>
        <taxon>Sar</taxon>
        <taxon>Alveolata</taxon>
        <taxon>Ciliophora</taxon>
        <taxon>Postciliodesmatophora</taxon>
        <taxon>Heterotrichea</taxon>
        <taxon>Heterotrichida</taxon>
        <taxon>Blepharismidae</taxon>
        <taxon>Blepharisma</taxon>
    </lineage>
</organism>
<evidence type="ECO:0000256" key="1">
    <source>
        <dbReference type="SAM" id="MobiDB-lite"/>
    </source>
</evidence>
<dbReference type="Proteomes" id="UP001162131">
    <property type="component" value="Unassembled WGS sequence"/>
</dbReference>
<feature type="compositionally biased region" description="Polar residues" evidence="1">
    <location>
        <begin position="111"/>
        <end position="136"/>
    </location>
</feature>
<feature type="compositionally biased region" description="Polar residues" evidence="1">
    <location>
        <begin position="62"/>
        <end position="81"/>
    </location>
</feature>
<evidence type="ECO:0000313" key="2">
    <source>
        <dbReference type="EMBL" id="CAG9316809.1"/>
    </source>
</evidence>
<feature type="compositionally biased region" description="Polar residues" evidence="1">
    <location>
        <begin position="91"/>
        <end position="100"/>
    </location>
</feature>
<protein>
    <submittedName>
        <fullName evidence="2">Uncharacterized protein</fullName>
    </submittedName>
</protein>
<dbReference type="EMBL" id="CAJZBQ010000016">
    <property type="protein sequence ID" value="CAG9316809.1"/>
    <property type="molecule type" value="Genomic_DNA"/>
</dbReference>
<feature type="compositionally biased region" description="Polar residues" evidence="1">
    <location>
        <begin position="13"/>
        <end position="34"/>
    </location>
</feature>
<sequence>MANKNIYDLPENSPLSIENESISSDSRQYSQMSEQDAESAFATRREQIKAALRVKKSPQKAKMQSSKTSNSFIVNASNHSAPETPKKAFSRRSSVNSIQKSSKKTPEKKFSSTPSTPRRDFSNQSLAISNKNQEANTSVSSIHLRQISLNQVSSSNVSFSKDIQNDFKRKMDQKITEPAVIEKYDTNEPLCERAVKWKLNAQNKWNEKKKENEDAEMKDCSFYPILNDKINFDNYQDEDIYTRQLKWKEQALLKNEENAIKKHMKELEGCTFRPKVHSKAKSPLKSLGVYMRNMKWKSQVESKVEKIEQQSFSHLSFEPKINISSKGRQSALGQYFHQDGLVKRYMKLDYQLNSISKRIEQALSDDPLY</sequence>
<reference evidence="2" key="1">
    <citation type="submission" date="2021-09" db="EMBL/GenBank/DDBJ databases">
        <authorList>
            <consortium name="AG Swart"/>
            <person name="Singh M."/>
            <person name="Singh A."/>
            <person name="Seah K."/>
            <person name="Emmerich C."/>
        </authorList>
    </citation>
    <scope>NUCLEOTIDE SEQUENCE</scope>
    <source>
        <strain evidence="2">ATCC30299</strain>
    </source>
</reference>
<accession>A0AAU9IUJ6</accession>
<name>A0AAU9IUJ6_9CILI</name>
<keyword evidence="3" id="KW-1185">Reference proteome</keyword>
<feature type="region of interest" description="Disordered" evidence="1">
    <location>
        <begin position="1"/>
        <end position="136"/>
    </location>
</feature>
<proteinExistence type="predicted"/>